<dbReference type="SUPFAM" id="SSF53850">
    <property type="entry name" value="Periplasmic binding protein-like II"/>
    <property type="match status" value="1"/>
</dbReference>
<evidence type="ECO:0000256" key="1">
    <source>
        <dbReference type="ARBA" id="ARBA00009437"/>
    </source>
</evidence>
<dbReference type="AlphaFoldDB" id="A0A7W4KEI7"/>
<evidence type="ECO:0000256" key="2">
    <source>
        <dbReference type="ARBA" id="ARBA00023015"/>
    </source>
</evidence>
<dbReference type="PANTHER" id="PTHR30537">
    <property type="entry name" value="HTH-TYPE TRANSCRIPTIONAL REGULATOR"/>
    <property type="match status" value="1"/>
</dbReference>
<dbReference type="Pfam" id="PF03466">
    <property type="entry name" value="LysR_substrate"/>
    <property type="match status" value="1"/>
</dbReference>
<evidence type="ECO:0000313" key="7">
    <source>
        <dbReference type="Proteomes" id="UP000540556"/>
    </source>
</evidence>
<dbReference type="GO" id="GO:0003700">
    <property type="term" value="F:DNA-binding transcription factor activity"/>
    <property type="evidence" value="ECO:0007669"/>
    <property type="project" value="InterPro"/>
</dbReference>
<dbReference type="GO" id="GO:0006351">
    <property type="term" value="P:DNA-templated transcription"/>
    <property type="evidence" value="ECO:0007669"/>
    <property type="project" value="TreeGrafter"/>
</dbReference>
<dbReference type="SUPFAM" id="SSF46785">
    <property type="entry name" value="Winged helix' DNA-binding domain"/>
    <property type="match status" value="1"/>
</dbReference>
<evidence type="ECO:0000259" key="5">
    <source>
        <dbReference type="PROSITE" id="PS50931"/>
    </source>
</evidence>
<keyword evidence="3" id="KW-0238">DNA-binding</keyword>
<dbReference type="InterPro" id="IPR036390">
    <property type="entry name" value="WH_DNA-bd_sf"/>
</dbReference>
<dbReference type="PRINTS" id="PR00039">
    <property type="entry name" value="HTHLYSR"/>
</dbReference>
<evidence type="ECO:0000256" key="3">
    <source>
        <dbReference type="ARBA" id="ARBA00023125"/>
    </source>
</evidence>
<dbReference type="PANTHER" id="PTHR30537:SF5">
    <property type="entry name" value="HTH-TYPE TRANSCRIPTIONAL ACTIVATOR TTDR-RELATED"/>
    <property type="match status" value="1"/>
</dbReference>
<dbReference type="EMBL" id="JABEQK010000007">
    <property type="protein sequence ID" value="MBB2205442.1"/>
    <property type="molecule type" value="Genomic_DNA"/>
</dbReference>
<evidence type="ECO:0000313" key="6">
    <source>
        <dbReference type="EMBL" id="MBB2205442.1"/>
    </source>
</evidence>
<dbReference type="Proteomes" id="UP000540556">
    <property type="component" value="Unassembled WGS sequence"/>
</dbReference>
<dbReference type="PROSITE" id="PS50931">
    <property type="entry name" value="HTH_LYSR"/>
    <property type="match status" value="1"/>
</dbReference>
<evidence type="ECO:0000256" key="4">
    <source>
        <dbReference type="ARBA" id="ARBA00023163"/>
    </source>
</evidence>
<dbReference type="InterPro" id="IPR058163">
    <property type="entry name" value="LysR-type_TF_proteobact-type"/>
</dbReference>
<organism evidence="6 7">
    <name type="scientific">Gluconacetobacter takamatsuzukensis</name>
    <dbReference type="NCBI Taxonomy" id="1286190"/>
    <lineage>
        <taxon>Bacteria</taxon>
        <taxon>Pseudomonadati</taxon>
        <taxon>Pseudomonadota</taxon>
        <taxon>Alphaproteobacteria</taxon>
        <taxon>Acetobacterales</taxon>
        <taxon>Acetobacteraceae</taxon>
        <taxon>Gluconacetobacter</taxon>
    </lineage>
</organism>
<dbReference type="Gene3D" id="3.40.190.290">
    <property type="match status" value="1"/>
</dbReference>
<proteinExistence type="inferred from homology"/>
<comment type="caution">
    <text evidence="6">The sequence shown here is derived from an EMBL/GenBank/DDBJ whole genome shotgun (WGS) entry which is preliminary data.</text>
</comment>
<comment type="similarity">
    <text evidence="1">Belongs to the LysR transcriptional regulatory family.</text>
</comment>
<sequence>MDRLQAMTAFVRVVETGSFTAAARRLHLGQPAVSKAVAQLERTLGVQLLLRSSHGLAPTDAGQRYFERAARIVAEAEEADRAARDSTASLDGRLRVALPTTFGRIQIVPKLGTFLAAHPRLDVDIELDDRRVDLVAEGIDIAIRVGPLNDSAVIARRLARGRRSVIATPRYLAAAPVLDTPEDLPVHQAILYTRGGTLKPTFRRADGTDMTVPLHARLHLGAAEGIRAAVLADLGLTVAADWMFQPELASGAVVRCLPGWDLAPVDLWALYPAGRLTSARARAFSDFVQSLVGASQAAVPTGQGGS</sequence>
<dbReference type="Gene3D" id="1.10.10.10">
    <property type="entry name" value="Winged helix-like DNA-binding domain superfamily/Winged helix DNA-binding domain"/>
    <property type="match status" value="1"/>
</dbReference>
<dbReference type="InterPro" id="IPR000847">
    <property type="entry name" value="LysR_HTH_N"/>
</dbReference>
<dbReference type="InterPro" id="IPR036388">
    <property type="entry name" value="WH-like_DNA-bd_sf"/>
</dbReference>
<accession>A0A7W4KEI7</accession>
<dbReference type="RefSeq" id="WP_182949973.1">
    <property type="nucleotide sequence ID" value="NZ_JABEQK010000007.1"/>
</dbReference>
<dbReference type="CDD" id="cd08422">
    <property type="entry name" value="PBP2_CrgA_like"/>
    <property type="match status" value="1"/>
</dbReference>
<dbReference type="Pfam" id="PF00126">
    <property type="entry name" value="HTH_1"/>
    <property type="match status" value="1"/>
</dbReference>
<feature type="domain" description="HTH lysR-type" evidence="5">
    <location>
        <begin position="1"/>
        <end position="59"/>
    </location>
</feature>
<keyword evidence="4" id="KW-0804">Transcription</keyword>
<gene>
    <name evidence="6" type="ORF">HLH27_10490</name>
</gene>
<dbReference type="FunFam" id="1.10.10.10:FF:000001">
    <property type="entry name" value="LysR family transcriptional regulator"/>
    <property type="match status" value="1"/>
</dbReference>
<keyword evidence="2" id="KW-0805">Transcription regulation</keyword>
<dbReference type="InterPro" id="IPR005119">
    <property type="entry name" value="LysR_subst-bd"/>
</dbReference>
<keyword evidence="7" id="KW-1185">Reference proteome</keyword>
<reference evidence="6 7" key="1">
    <citation type="submission" date="2020-04" db="EMBL/GenBank/DDBJ databases">
        <title>Description of novel Gluconacetobacter.</title>
        <authorList>
            <person name="Sombolestani A."/>
        </authorList>
    </citation>
    <scope>NUCLEOTIDE SEQUENCE [LARGE SCALE GENOMIC DNA]</scope>
    <source>
        <strain evidence="6 7">LMG 27800</strain>
    </source>
</reference>
<name>A0A7W4KEI7_9PROT</name>
<dbReference type="GO" id="GO:0043565">
    <property type="term" value="F:sequence-specific DNA binding"/>
    <property type="evidence" value="ECO:0007669"/>
    <property type="project" value="TreeGrafter"/>
</dbReference>
<protein>
    <submittedName>
        <fullName evidence="6">LysR family transcriptional regulator</fullName>
    </submittedName>
</protein>